<dbReference type="Proteomes" id="UP001604267">
    <property type="component" value="Unassembled WGS sequence"/>
</dbReference>
<evidence type="ECO:0000313" key="2">
    <source>
        <dbReference type="Proteomes" id="UP001604267"/>
    </source>
</evidence>
<dbReference type="RefSeq" id="WP_392820904.1">
    <property type="nucleotide sequence ID" value="NZ_JBICYV010000015.1"/>
</dbReference>
<evidence type="ECO:0000313" key="1">
    <source>
        <dbReference type="EMBL" id="MFG3014322.1"/>
    </source>
</evidence>
<proteinExistence type="predicted"/>
<accession>A0ABW7BEI3</accession>
<keyword evidence="2" id="KW-1185">Reference proteome</keyword>
<protein>
    <submittedName>
        <fullName evidence="1">Uncharacterized protein</fullName>
    </submittedName>
</protein>
<comment type="caution">
    <text evidence="1">The sequence shown here is derived from an EMBL/GenBank/DDBJ whole genome shotgun (WGS) entry which is preliminary data.</text>
</comment>
<gene>
    <name evidence="1" type="ORF">ACGFZB_28665</name>
</gene>
<reference evidence="1 2" key="1">
    <citation type="submission" date="2024-10" db="EMBL/GenBank/DDBJ databases">
        <title>The Natural Products Discovery Center: Release of the First 8490 Sequenced Strains for Exploring Actinobacteria Biosynthetic Diversity.</title>
        <authorList>
            <person name="Kalkreuter E."/>
            <person name="Kautsar S.A."/>
            <person name="Yang D."/>
            <person name="Bader C.D."/>
            <person name="Teijaro C.N."/>
            <person name="Fluegel L."/>
            <person name="Davis C.M."/>
            <person name="Simpson J.R."/>
            <person name="Lauterbach L."/>
            <person name="Steele A.D."/>
            <person name="Gui C."/>
            <person name="Meng S."/>
            <person name="Li G."/>
            <person name="Viehrig K."/>
            <person name="Ye F."/>
            <person name="Su P."/>
            <person name="Kiefer A.F."/>
            <person name="Nichols A."/>
            <person name="Cepeda A.J."/>
            <person name="Yan W."/>
            <person name="Fan B."/>
            <person name="Jiang Y."/>
            <person name="Adhikari A."/>
            <person name="Zheng C.-J."/>
            <person name="Schuster L."/>
            <person name="Cowan T.M."/>
            <person name="Smanski M.J."/>
            <person name="Chevrette M.G."/>
            <person name="De Carvalho L.P.S."/>
            <person name="Shen B."/>
        </authorList>
    </citation>
    <scope>NUCLEOTIDE SEQUENCE [LARGE SCALE GENOMIC DNA]</scope>
    <source>
        <strain evidence="1 2">NPDC048320</strain>
    </source>
</reference>
<sequence>MTLEEHARAIEAAIQAAADDGCFIDNGQGLTPGRMDLNKVDDAGDPEAWVELSLPRSPLD</sequence>
<organism evidence="1 2">
    <name type="scientific">Streptomyces cinerochromogenes</name>
    <dbReference type="NCBI Taxonomy" id="66422"/>
    <lineage>
        <taxon>Bacteria</taxon>
        <taxon>Bacillati</taxon>
        <taxon>Actinomycetota</taxon>
        <taxon>Actinomycetes</taxon>
        <taxon>Kitasatosporales</taxon>
        <taxon>Streptomycetaceae</taxon>
        <taxon>Streptomyces</taxon>
    </lineage>
</organism>
<name>A0ABW7BEI3_9ACTN</name>
<dbReference type="EMBL" id="JBICYV010000015">
    <property type="protein sequence ID" value="MFG3014322.1"/>
    <property type="molecule type" value="Genomic_DNA"/>
</dbReference>